<dbReference type="Proteomes" id="UP000070163">
    <property type="component" value="Unassembled WGS sequence"/>
</dbReference>
<reference evidence="1 2" key="1">
    <citation type="journal article" date="2016" name="Sci. Rep.">
        <title>Metabolic traits of an uncultured archaeal lineage -MSBL1- from brine pools of the Red Sea.</title>
        <authorList>
            <person name="Mwirichia R."/>
            <person name="Alam I."/>
            <person name="Rashid M."/>
            <person name="Vinu M."/>
            <person name="Ba-Alawi W."/>
            <person name="Anthony Kamau A."/>
            <person name="Kamanda Ngugi D."/>
            <person name="Goker M."/>
            <person name="Klenk H.P."/>
            <person name="Bajic V."/>
            <person name="Stingl U."/>
        </authorList>
    </citation>
    <scope>NUCLEOTIDE SEQUENCE [LARGE SCALE GENOMIC DNA]</scope>
    <source>
        <strain evidence="1">SCGC-AAA259A05</strain>
    </source>
</reference>
<proteinExistence type="predicted"/>
<evidence type="ECO:0000313" key="1">
    <source>
        <dbReference type="EMBL" id="KXA91200.1"/>
    </source>
</evidence>
<protein>
    <submittedName>
        <fullName evidence="1">Uncharacterized protein</fullName>
    </submittedName>
</protein>
<sequence>MRFDRDAALKAAEIFRKGKEEGQSVPHPDAMISGTYAAHGIEKIVREAPEVASTLGVPGRATSAPALTRSLISDSPSARPAMFLAPFTSESISKPNGD</sequence>
<dbReference type="AlphaFoldDB" id="A0A133UAJ0"/>
<evidence type="ECO:0000313" key="2">
    <source>
        <dbReference type="Proteomes" id="UP000070163"/>
    </source>
</evidence>
<dbReference type="EMBL" id="LHXJ01000017">
    <property type="protein sequence ID" value="KXA91200.1"/>
    <property type="molecule type" value="Genomic_DNA"/>
</dbReference>
<name>A0A133UAJ0_9EURY</name>
<keyword evidence="2" id="KW-1185">Reference proteome</keyword>
<comment type="caution">
    <text evidence="1">The sequence shown here is derived from an EMBL/GenBank/DDBJ whole genome shotgun (WGS) entry which is preliminary data.</text>
</comment>
<organism evidence="1 2">
    <name type="scientific">candidate division MSBL1 archaeon SCGC-AAA259A05</name>
    <dbReference type="NCBI Taxonomy" id="1698259"/>
    <lineage>
        <taxon>Archaea</taxon>
        <taxon>Methanobacteriati</taxon>
        <taxon>Methanobacteriota</taxon>
        <taxon>candidate division MSBL1</taxon>
    </lineage>
</organism>
<gene>
    <name evidence="1" type="ORF">AKJ57_02090</name>
</gene>
<accession>A0A133UAJ0</accession>